<accession>A0A922CE98</accession>
<sequence length="1041" mass="118661">MNYPPKDDLCQVCVCSVEGKDEYCSKRPAMNVNECMRMAMLMDRFKKNIPFEHERDLSYRIRRVGTAPGGPKKCIPFVSEYTDCTDENQCSGCTKCTCTVEGTWSCTNVNKCEDMFRSTPVDDNDIETALLMMDSEMKRERKKKATSSNFPFVPQPTTQNSVLIEKDDNHKINIADEIMDLMRPKRSVDRLKENNNHSVMFYHTLDEVNEDTLKNTNESGTVKARKLNVDLPKLSRRAGVLLNDNTSNPLHIEYNKADMYPHINDNKIDASPHREDKYDIHEVIGNYSQRHKDRELSKVIVKEMKSGVETIGDKNAPVMSNVSFTPENETFAAMTYIAGNLLNKLWNMETDSSETIETEVLKHEKIAELLDLFKEPLTINQEMLLKNAIEQLSTAIDKNKDIRNVSLCEQLGEVKQFLNRSNLGAEKKTKECDKEKTDAKEVIGNVNNVINLVKKLQYIQSHMETISKDQSGNIQKTPNNEFSGVIKGVKTSDNSFGGVLGQIIRLLLPVNANKRLTNRMKKLNIFEKDYDFNNRFKNIFHIALGNITMTIKDKIILDYLTHIENSPDCLLHEKKSKTKFKPVPSIEGNILLNLSEFFKMKSLTDLLQLVGSGKVNGTKTLEKKQIILRSSESTTKQPTSTEAYTAKTTDATISASNKLAATKAKLKAHLKTILEDLVEMQNARGLPKNSDIKITDVLPCIYNILNADKAVQRNEQQEPADKLSSIFNNLKRELKYASYRRSSPATERPKSAIVWERLVRSLNQKQKTTRRNMDQKAPKSVNELKKMMDDREAGSNTYKNIAILADIPAADRLTLLKTLDVDVKKYITVLENIKVSLEAGVIPGNKISEFNEFVDNVANNININGKVIQKINKSKFSTILNTDLRKRKLNKLSYSQASAQVFSLPKEPVAFNTKITRDQIINQLIKNRINMYIRIKEAEGHDLRDDINYDIAKKIQGYLELGNYGLAREMYNIFANRQRQIEGPPEVYPEPVPNHTKYSGQLSILDKEPLIQFEEPRTRRVGSPNQSHLLQQLINMKNLRI</sequence>
<name>A0A922CE98_MANSE</name>
<dbReference type="EMBL" id="JH668304">
    <property type="protein sequence ID" value="KAG6443675.1"/>
    <property type="molecule type" value="Genomic_DNA"/>
</dbReference>
<organism evidence="1 2">
    <name type="scientific">Manduca sexta</name>
    <name type="common">Tobacco hawkmoth</name>
    <name type="synonym">Tobacco hornworm</name>
    <dbReference type="NCBI Taxonomy" id="7130"/>
    <lineage>
        <taxon>Eukaryota</taxon>
        <taxon>Metazoa</taxon>
        <taxon>Ecdysozoa</taxon>
        <taxon>Arthropoda</taxon>
        <taxon>Hexapoda</taxon>
        <taxon>Insecta</taxon>
        <taxon>Pterygota</taxon>
        <taxon>Neoptera</taxon>
        <taxon>Endopterygota</taxon>
        <taxon>Lepidoptera</taxon>
        <taxon>Glossata</taxon>
        <taxon>Ditrysia</taxon>
        <taxon>Bombycoidea</taxon>
        <taxon>Sphingidae</taxon>
        <taxon>Sphinginae</taxon>
        <taxon>Sphingini</taxon>
        <taxon>Manduca</taxon>
    </lineage>
</organism>
<protein>
    <submittedName>
        <fullName evidence="1">Uncharacterized protein</fullName>
    </submittedName>
</protein>
<dbReference type="Proteomes" id="UP000791440">
    <property type="component" value="Unassembled WGS sequence"/>
</dbReference>
<dbReference type="AlphaFoldDB" id="A0A922CE98"/>
<evidence type="ECO:0000313" key="1">
    <source>
        <dbReference type="EMBL" id="KAG6443675.1"/>
    </source>
</evidence>
<comment type="caution">
    <text evidence="1">The sequence shown here is derived from an EMBL/GenBank/DDBJ whole genome shotgun (WGS) entry which is preliminary data.</text>
</comment>
<proteinExistence type="predicted"/>
<evidence type="ECO:0000313" key="2">
    <source>
        <dbReference type="Proteomes" id="UP000791440"/>
    </source>
</evidence>
<reference evidence="1" key="2">
    <citation type="submission" date="2020-12" db="EMBL/GenBank/DDBJ databases">
        <authorList>
            <person name="Kanost M."/>
        </authorList>
    </citation>
    <scope>NUCLEOTIDE SEQUENCE</scope>
</reference>
<gene>
    <name evidence="1" type="ORF">O3G_MSEX002959</name>
</gene>
<keyword evidence="2" id="KW-1185">Reference proteome</keyword>
<reference evidence="1" key="1">
    <citation type="journal article" date="2016" name="Insect Biochem. Mol. Biol.">
        <title>Multifaceted biological insights from a draft genome sequence of the tobacco hornworm moth, Manduca sexta.</title>
        <authorList>
            <person name="Kanost M.R."/>
            <person name="Arrese E.L."/>
            <person name="Cao X."/>
            <person name="Chen Y.R."/>
            <person name="Chellapilla S."/>
            <person name="Goldsmith M.R."/>
            <person name="Grosse-Wilde E."/>
            <person name="Heckel D.G."/>
            <person name="Herndon N."/>
            <person name="Jiang H."/>
            <person name="Papanicolaou A."/>
            <person name="Qu J."/>
            <person name="Soulages J.L."/>
            <person name="Vogel H."/>
            <person name="Walters J."/>
            <person name="Waterhouse R.M."/>
            <person name="Ahn S.J."/>
            <person name="Almeida F.C."/>
            <person name="An C."/>
            <person name="Aqrawi P."/>
            <person name="Bretschneider A."/>
            <person name="Bryant W.B."/>
            <person name="Bucks S."/>
            <person name="Chao H."/>
            <person name="Chevignon G."/>
            <person name="Christen J.M."/>
            <person name="Clarke D.F."/>
            <person name="Dittmer N.T."/>
            <person name="Ferguson L.C.F."/>
            <person name="Garavelou S."/>
            <person name="Gordon K.H.J."/>
            <person name="Gunaratna R.T."/>
            <person name="Han Y."/>
            <person name="Hauser F."/>
            <person name="He Y."/>
            <person name="Heidel-Fischer H."/>
            <person name="Hirsh A."/>
            <person name="Hu Y."/>
            <person name="Jiang H."/>
            <person name="Kalra D."/>
            <person name="Klinner C."/>
            <person name="Konig C."/>
            <person name="Kovar C."/>
            <person name="Kroll A.R."/>
            <person name="Kuwar S.S."/>
            <person name="Lee S.L."/>
            <person name="Lehman R."/>
            <person name="Li K."/>
            <person name="Li Z."/>
            <person name="Liang H."/>
            <person name="Lovelace S."/>
            <person name="Lu Z."/>
            <person name="Mansfield J.H."/>
            <person name="McCulloch K.J."/>
            <person name="Mathew T."/>
            <person name="Morton B."/>
            <person name="Muzny D.M."/>
            <person name="Neunemann D."/>
            <person name="Ongeri F."/>
            <person name="Pauchet Y."/>
            <person name="Pu L.L."/>
            <person name="Pyrousis I."/>
            <person name="Rao X.J."/>
            <person name="Redding A."/>
            <person name="Roesel C."/>
            <person name="Sanchez-Gracia A."/>
            <person name="Schaack S."/>
            <person name="Shukla A."/>
            <person name="Tetreau G."/>
            <person name="Wang Y."/>
            <person name="Xiong G.H."/>
            <person name="Traut W."/>
            <person name="Walsh T.K."/>
            <person name="Worley K.C."/>
            <person name="Wu D."/>
            <person name="Wu W."/>
            <person name="Wu Y.Q."/>
            <person name="Zhang X."/>
            <person name="Zou Z."/>
            <person name="Zucker H."/>
            <person name="Briscoe A.D."/>
            <person name="Burmester T."/>
            <person name="Clem R.J."/>
            <person name="Feyereisen R."/>
            <person name="Grimmelikhuijzen C.J.P."/>
            <person name="Hamodrakas S.J."/>
            <person name="Hansson B.S."/>
            <person name="Huguet E."/>
            <person name="Jermiin L.S."/>
            <person name="Lan Q."/>
            <person name="Lehman H.K."/>
            <person name="Lorenzen M."/>
            <person name="Merzendorfer H."/>
            <person name="Michalopoulos I."/>
            <person name="Morton D.B."/>
            <person name="Muthukrishnan S."/>
            <person name="Oakeshott J.G."/>
            <person name="Palmer W."/>
            <person name="Park Y."/>
            <person name="Passarelli A.L."/>
            <person name="Rozas J."/>
            <person name="Schwartz L.M."/>
            <person name="Smith W."/>
            <person name="Southgate A."/>
            <person name="Vilcinskas A."/>
            <person name="Vogt R."/>
            <person name="Wang P."/>
            <person name="Werren J."/>
            <person name="Yu X.Q."/>
            <person name="Zhou J.J."/>
            <person name="Brown S.J."/>
            <person name="Scherer S.E."/>
            <person name="Richards S."/>
            <person name="Blissard G.W."/>
        </authorList>
    </citation>
    <scope>NUCLEOTIDE SEQUENCE</scope>
</reference>